<gene>
    <name evidence="2" type="ORF">ATN84_01265</name>
</gene>
<feature type="transmembrane region" description="Helical" evidence="1">
    <location>
        <begin position="92"/>
        <end position="113"/>
    </location>
</feature>
<organism evidence="2 3">
    <name type="scientific">Paramesorhizobium deserti</name>
    <dbReference type="NCBI Taxonomy" id="1494590"/>
    <lineage>
        <taxon>Bacteria</taxon>
        <taxon>Pseudomonadati</taxon>
        <taxon>Pseudomonadota</taxon>
        <taxon>Alphaproteobacteria</taxon>
        <taxon>Hyphomicrobiales</taxon>
        <taxon>Phyllobacteriaceae</taxon>
        <taxon>Paramesorhizobium</taxon>
    </lineage>
</organism>
<keyword evidence="1" id="KW-0812">Transmembrane</keyword>
<keyword evidence="3" id="KW-1185">Reference proteome</keyword>
<evidence type="ECO:0008006" key="4">
    <source>
        <dbReference type="Google" id="ProtNLM"/>
    </source>
</evidence>
<name>A0A135HZ21_9HYPH</name>
<dbReference type="RefSeq" id="WP_068879725.1">
    <property type="nucleotide sequence ID" value="NZ_LNTU01000001.1"/>
</dbReference>
<comment type="caution">
    <text evidence="2">The sequence shown here is derived from an EMBL/GenBank/DDBJ whole genome shotgun (WGS) entry which is preliminary data.</text>
</comment>
<dbReference type="STRING" id="1494590.ATN84_01265"/>
<keyword evidence="1" id="KW-1133">Transmembrane helix</keyword>
<dbReference type="Proteomes" id="UP000070107">
    <property type="component" value="Unassembled WGS sequence"/>
</dbReference>
<dbReference type="OrthoDB" id="6164237at2"/>
<feature type="transmembrane region" description="Helical" evidence="1">
    <location>
        <begin position="29"/>
        <end position="47"/>
    </location>
</feature>
<dbReference type="EMBL" id="LNTU01000001">
    <property type="protein sequence ID" value="KXF78456.1"/>
    <property type="molecule type" value="Genomic_DNA"/>
</dbReference>
<proteinExistence type="predicted"/>
<feature type="transmembrane region" description="Helical" evidence="1">
    <location>
        <begin position="218"/>
        <end position="237"/>
    </location>
</feature>
<reference evidence="2 3" key="1">
    <citation type="submission" date="2015-11" db="EMBL/GenBank/DDBJ databases">
        <title>Draft genome sequence of Paramesorhizobium deserti A-3-E, a strain highly resistant to diverse beta-lactam antibiotics.</title>
        <authorList>
            <person name="Lv R."/>
            <person name="Yang X."/>
            <person name="Fang N."/>
            <person name="Guo J."/>
            <person name="Luo X."/>
            <person name="Peng F."/>
            <person name="Yang R."/>
            <person name="Cui Y."/>
            <person name="Fang C."/>
            <person name="Song Y."/>
        </authorList>
    </citation>
    <scope>NUCLEOTIDE SEQUENCE [LARGE SCALE GENOMIC DNA]</scope>
    <source>
        <strain evidence="2 3">A-3-E</strain>
    </source>
</reference>
<keyword evidence="1" id="KW-0472">Membrane</keyword>
<sequence>MLGLLDLPSPVLSLIDGVLTPVLPPIGRIVLWAAVGALVSMELYRLLSPQRQIAEIKQELQRTQRQLNDFDGPFEEAWIYIRRTLSLALRRVLIVFPSTLIASLPVLILIIWADAHYGKSFPPPGQAISVQITGDYQGRWVDTGDGAPPKAEVTDVSGHRVAEVAVSKPVKTVHKLRWWNILVGNPAGYLPDDAPFDQVEIALPQQQFFSSGPDWLRGWEPIFFASLLLFALTLKIVRRIE</sequence>
<evidence type="ECO:0000313" key="3">
    <source>
        <dbReference type="Proteomes" id="UP000070107"/>
    </source>
</evidence>
<evidence type="ECO:0000313" key="2">
    <source>
        <dbReference type="EMBL" id="KXF78456.1"/>
    </source>
</evidence>
<accession>A0A135HZ21</accession>
<protein>
    <recommendedName>
        <fullName evidence="4">DUF106 domain-containing protein</fullName>
    </recommendedName>
</protein>
<evidence type="ECO:0000256" key="1">
    <source>
        <dbReference type="SAM" id="Phobius"/>
    </source>
</evidence>
<dbReference type="AlphaFoldDB" id="A0A135HZ21"/>